<keyword evidence="2" id="KW-1185">Reference proteome</keyword>
<organism evidence="1 2">
    <name type="scientific">Dendrobium catenatum</name>
    <dbReference type="NCBI Taxonomy" id="906689"/>
    <lineage>
        <taxon>Eukaryota</taxon>
        <taxon>Viridiplantae</taxon>
        <taxon>Streptophyta</taxon>
        <taxon>Embryophyta</taxon>
        <taxon>Tracheophyta</taxon>
        <taxon>Spermatophyta</taxon>
        <taxon>Magnoliopsida</taxon>
        <taxon>Liliopsida</taxon>
        <taxon>Asparagales</taxon>
        <taxon>Orchidaceae</taxon>
        <taxon>Epidendroideae</taxon>
        <taxon>Malaxideae</taxon>
        <taxon>Dendrobiinae</taxon>
        <taxon>Dendrobium</taxon>
    </lineage>
</organism>
<reference evidence="1 2" key="2">
    <citation type="journal article" date="2017" name="Nature">
        <title>The Apostasia genome and the evolution of orchids.</title>
        <authorList>
            <person name="Zhang G.Q."/>
            <person name="Liu K.W."/>
            <person name="Li Z."/>
            <person name="Lohaus R."/>
            <person name="Hsiao Y.Y."/>
            <person name="Niu S.C."/>
            <person name="Wang J.Y."/>
            <person name="Lin Y.C."/>
            <person name="Xu Q."/>
            <person name="Chen L.J."/>
            <person name="Yoshida K."/>
            <person name="Fujiwara S."/>
            <person name="Wang Z.W."/>
            <person name="Zhang Y.Q."/>
            <person name="Mitsuda N."/>
            <person name="Wang M."/>
            <person name="Liu G.H."/>
            <person name="Pecoraro L."/>
            <person name="Huang H.X."/>
            <person name="Xiao X.J."/>
            <person name="Lin M."/>
            <person name="Wu X.Y."/>
            <person name="Wu W.L."/>
            <person name="Chen Y.Y."/>
            <person name="Chang S.B."/>
            <person name="Sakamoto S."/>
            <person name="Ohme-Takagi M."/>
            <person name="Yagi M."/>
            <person name="Zeng S.J."/>
            <person name="Shen C.Y."/>
            <person name="Yeh C.M."/>
            <person name="Luo Y.B."/>
            <person name="Tsai W.C."/>
            <person name="Van de Peer Y."/>
            <person name="Liu Z.J."/>
        </authorList>
    </citation>
    <scope>NUCLEOTIDE SEQUENCE [LARGE SCALE GENOMIC DNA]</scope>
    <source>
        <tissue evidence="1">The whole plant</tissue>
    </source>
</reference>
<reference evidence="1 2" key="1">
    <citation type="journal article" date="2016" name="Sci. Rep.">
        <title>The Dendrobium catenatum Lindl. genome sequence provides insights into polysaccharide synthase, floral development and adaptive evolution.</title>
        <authorList>
            <person name="Zhang G.Q."/>
            <person name="Xu Q."/>
            <person name="Bian C."/>
            <person name="Tsai W.C."/>
            <person name="Yeh C.M."/>
            <person name="Liu K.W."/>
            <person name="Yoshida K."/>
            <person name="Zhang L.S."/>
            <person name="Chang S.B."/>
            <person name="Chen F."/>
            <person name="Shi Y."/>
            <person name="Su Y.Y."/>
            <person name="Zhang Y.Q."/>
            <person name="Chen L.J."/>
            <person name="Yin Y."/>
            <person name="Lin M."/>
            <person name="Huang H."/>
            <person name="Deng H."/>
            <person name="Wang Z.W."/>
            <person name="Zhu S.L."/>
            <person name="Zhao X."/>
            <person name="Deng C."/>
            <person name="Niu S.C."/>
            <person name="Huang J."/>
            <person name="Wang M."/>
            <person name="Liu G.H."/>
            <person name="Yang H.J."/>
            <person name="Xiao X.J."/>
            <person name="Hsiao Y.Y."/>
            <person name="Wu W.L."/>
            <person name="Chen Y.Y."/>
            <person name="Mitsuda N."/>
            <person name="Ohme-Takagi M."/>
            <person name="Luo Y.B."/>
            <person name="Van de Peer Y."/>
            <person name="Liu Z.J."/>
        </authorList>
    </citation>
    <scope>NUCLEOTIDE SEQUENCE [LARGE SCALE GENOMIC DNA]</scope>
    <source>
        <tissue evidence="1">The whole plant</tissue>
    </source>
</reference>
<protein>
    <submittedName>
        <fullName evidence="1">Uncharacterized protein</fullName>
    </submittedName>
</protein>
<accession>A0A2I0XAC6</accession>
<dbReference type="AlphaFoldDB" id="A0A2I0XAC6"/>
<evidence type="ECO:0000313" key="1">
    <source>
        <dbReference type="EMBL" id="PKU84844.1"/>
    </source>
</evidence>
<dbReference type="EMBL" id="KZ502026">
    <property type="protein sequence ID" value="PKU84844.1"/>
    <property type="molecule type" value="Genomic_DNA"/>
</dbReference>
<gene>
    <name evidence="1" type="ORF">MA16_Dca017671</name>
</gene>
<evidence type="ECO:0000313" key="2">
    <source>
        <dbReference type="Proteomes" id="UP000233837"/>
    </source>
</evidence>
<name>A0A2I0XAC6_9ASPA</name>
<sequence>MAVRRPGSIRLEANVELSVGSRVHVALDLGQIGASEEQVLATDKEERELAS</sequence>
<dbReference type="Proteomes" id="UP000233837">
    <property type="component" value="Unassembled WGS sequence"/>
</dbReference>
<proteinExistence type="predicted"/>